<organism evidence="7 8">
    <name type="scientific">Nepenthes gracilis</name>
    <name type="common">Slender pitcher plant</name>
    <dbReference type="NCBI Taxonomy" id="150966"/>
    <lineage>
        <taxon>Eukaryota</taxon>
        <taxon>Viridiplantae</taxon>
        <taxon>Streptophyta</taxon>
        <taxon>Embryophyta</taxon>
        <taxon>Tracheophyta</taxon>
        <taxon>Spermatophyta</taxon>
        <taxon>Magnoliopsida</taxon>
        <taxon>eudicotyledons</taxon>
        <taxon>Gunneridae</taxon>
        <taxon>Pentapetalae</taxon>
        <taxon>Caryophyllales</taxon>
        <taxon>Nepenthaceae</taxon>
        <taxon>Nepenthes</taxon>
    </lineage>
</organism>
<evidence type="ECO:0000256" key="1">
    <source>
        <dbReference type="ARBA" id="ARBA00023015"/>
    </source>
</evidence>
<keyword evidence="8" id="KW-1185">Reference proteome</keyword>
<evidence type="ECO:0000256" key="5">
    <source>
        <dbReference type="SAM" id="Phobius"/>
    </source>
</evidence>
<keyword evidence="2" id="KW-0238">DNA-binding</keyword>
<keyword evidence="3" id="KW-0804">Transcription</keyword>
<evidence type="ECO:0000256" key="2">
    <source>
        <dbReference type="ARBA" id="ARBA00023125"/>
    </source>
</evidence>
<dbReference type="PROSITE" id="PS51005">
    <property type="entry name" value="NAC"/>
    <property type="match status" value="1"/>
</dbReference>
<dbReference type="Pfam" id="PF02365">
    <property type="entry name" value="NAM"/>
    <property type="match status" value="2"/>
</dbReference>
<name>A0AAD3XR12_NEPGR</name>
<dbReference type="AlphaFoldDB" id="A0AAD3XR12"/>
<feature type="domain" description="NAC" evidence="6">
    <location>
        <begin position="1"/>
        <end position="128"/>
    </location>
</feature>
<reference evidence="7" key="1">
    <citation type="submission" date="2023-05" db="EMBL/GenBank/DDBJ databases">
        <title>Nepenthes gracilis genome sequencing.</title>
        <authorList>
            <person name="Fukushima K."/>
        </authorList>
    </citation>
    <scope>NUCLEOTIDE SEQUENCE</scope>
    <source>
        <strain evidence="7">SING2019-196</strain>
    </source>
</reference>
<dbReference type="GO" id="GO:0003677">
    <property type="term" value="F:DNA binding"/>
    <property type="evidence" value="ECO:0007669"/>
    <property type="project" value="UniProtKB-KW"/>
</dbReference>
<keyword evidence="1" id="KW-0805">Transcription regulation</keyword>
<evidence type="ECO:0000313" key="8">
    <source>
        <dbReference type="Proteomes" id="UP001279734"/>
    </source>
</evidence>
<evidence type="ECO:0000259" key="6">
    <source>
        <dbReference type="PROSITE" id="PS51005"/>
    </source>
</evidence>
<keyword evidence="5" id="KW-1133">Transmembrane helix</keyword>
<keyword evidence="5" id="KW-0472">Membrane</keyword>
<dbReference type="InterPro" id="IPR003441">
    <property type="entry name" value="NAC-dom"/>
</dbReference>
<dbReference type="Proteomes" id="UP001279734">
    <property type="component" value="Unassembled WGS sequence"/>
</dbReference>
<dbReference type="Gene3D" id="2.170.150.80">
    <property type="entry name" value="NAC domain"/>
    <property type="match status" value="1"/>
</dbReference>
<dbReference type="GO" id="GO:0006355">
    <property type="term" value="P:regulation of DNA-templated transcription"/>
    <property type="evidence" value="ECO:0007669"/>
    <property type="project" value="InterPro"/>
</dbReference>
<dbReference type="EMBL" id="BSYO01000012">
    <property type="protein sequence ID" value="GMH13291.1"/>
    <property type="molecule type" value="Genomic_DNA"/>
</dbReference>
<proteinExistence type="predicted"/>
<evidence type="ECO:0000313" key="7">
    <source>
        <dbReference type="EMBL" id="GMH13291.1"/>
    </source>
</evidence>
<dbReference type="SUPFAM" id="SSF101941">
    <property type="entry name" value="NAC domain"/>
    <property type="match status" value="1"/>
</dbReference>
<dbReference type="PANTHER" id="PTHR31744:SF210">
    <property type="entry name" value="NAC DOMAIN-CONTAINING PROTEIN 86-LIKE"/>
    <property type="match status" value="1"/>
</dbReference>
<evidence type="ECO:0000256" key="4">
    <source>
        <dbReference type="ARBA" id="ARBA00023242"/>
    </source>
</evidence>
<dbReference type="InterPro" id="IPR036093">
    <property type="entry name" value="NAC_dom_sf"/>
</dbReference>
<evidence type="ECO:0000256" key="3">
    <source>
        <dbReference type="ARBA" id="ARBA00023163"/>
    </source>
</evidence>
<keyword evidence="4" id="KW-0539">Nucleus</keyword>
<protein>
    <recommendedName>
        <fullName evidence="6">NAC domain-containing protein</fullName>
    </recommendedName>
</protein>
<comment type="caution">
    <text evidence="7">The sequence shown here is derived from an EMBL/GenBank/DDBJ whole genome shotgun (WGS) entry which is preliminary data.</text>
</comment>
<sequence>MGRSVSAASLAPGFRFHPTDEELVSYYLKRKVCGKPFRFQAISEIDIYKFEPWDLPGRSLLKSRDLEWAVHHKCQLVGMKKTLVYHCGRAPRGKRTNWVMHEYRLVDDQLERAEIPQDAFVLCRIFQKSGAGPKNGEQYGAPFVEEEWEDDDVMAVVPGGLAADEVYVGGDAFVECDYLDQNNAEFPSEVAPPLLNFYHEDCSNHVEDSRELTGNEQTQLIGGIENQHGEDVTDGQKFFDLHVESDINTNSVNNEYVSANYIPAMQSTDSVTDAPFYAVQPCLDGVDVPFDDGLFLEANDLLEPIGVNPSEFDMLQQCLTFFDAEDDIEQYLAFDPSELMGTDAPLSNDAYLNKENLDGTEQVPSASQKLQEADGSLKIDGASSSEQAIEVSKSKPDMQCLFSKQASRMIGDIPAPPAFASEFPTKDLVARLNAAAQSSTSVHLTTQMIRMRNTAPSGNAMQWSLDKHGNVNVVVSFDLPEGVAGRAGKMASAVSGARFCFFNVLGFVFAVSVKIGICIWAK</sequence>
<gene>
    <name evidence="7" type="ORF">Nepgr_015132</name>
</gene>
<keyword evidence="5" id="KW-0812">Transmembrane</keyword>
<dbReference type="PANTHER" id="PTHR31744">
    <property type="entry name" value="PROTEIN CUP-SHAPED COTYLEDON 2-RELATED"/>
    <property type="match status" value="1"/>
</dbReference>
<feature type="transmembrane region" description="Helical" evidence="5">
    <location>
        <begin position="501"/>
        <end position="521"/>
    </location>
</feature>
<accession>A0AAD3XR12</accession>